<dbReference type="AlphaFoldDB" id="A0A915D7L3"/>
<evidence type="ECO:0000313" key="1">
    <source>
        <dbReference type="Proteomes" id="UP000887574"/>
    </source>
</evidence>
<dbReference type="Proteomes" id="UP000887574">
    <property type="component" value="Unplaced"/>
</dbReference>
<keyword evidence="1" id="KW-1185">Reference proteome</keyword>
<reference evidence="2" key="1">
    <citation type="submission" date="2022-11" db="UniProtKB">
        <authorList>
            <consortium name="WormBaseParasite"/>
        </authorList>
    </citation>
    <scope>IDENTIFICATION</scope>
</reference>
<organism evidence="1 2">
    <name type="scientific">Ditylenchus dipsaci</name>
    <dbReference type="NCBI Taxonomy" id="166011"/>
    <lineage>
        <taxon>Eukaryota</taxon>
        <taxon>Metazoa</taxon>
        <taxon>Ecdysozoa</taxon>
        <taxon>Nematoda</taxon>
        <taxon>Chromadorea</taxon>
        <taxon>Rhabditida</taxon>
        <taxon>Tylenchina</taxon>
        <taxon>Tylenchomorpha</taxon>
        <taxon>Sphaerularioidea</taxon>
        <taxon>Anguinidae</taxon>
        <taxon>Anguininae</taxon>
        <taxon>Ditylenchus</taxon>
    </lineage>
</organism>
<evidence type="ECO:0000313" key="2">
    <source>
        <dbReference type="WBParaSite" id="jg16322"/>
    </source>
</evidence>
<proteinExistence type="predicted"/>
<dbReference type="WBParaSite" id="jg16322">
    <property type="protein sequence ID" value="jg16322"/>
    <property type="gene ID" value="jg16322"/>
</dbReference>
<sequence>MEDDNALDIIKWMFKETTTVDLSGPLNWNRMEIDRVGGKASWQYSCVETHKCCRRTNADRPSEGDVDKWMLKLATSSHLHVQAELDQMMDKYYSRANTTAPFKKEHSFSVYQSVSVPSRKIMCSELFIKWTSEMRDDLLGHLWTVKNAAIIEALHNAVRHCNSNIEIYTNQLNFSSHMLGHHSGRLLKNFVLHFLPFLLIYTYNTFKFANGGLHKIRNKFVEGLEPSGLDHTNEMRYYSRRSTLLSAKRQIGELTRRIDLEWRVGAFGLVDKVGVQIFSEMKQLHETVCDLIHSFPNISNLVDSLCEGGYVQLKNSGVRDTLSNQLDSLEALMISLSSKMAVIDKIDDDSKGRETFEESAKLALNSTLDVLLQLVENLLLAQLLSLVVAFRKSSDCQTFYHIQLRSDLLLSQSVTLIATGLLANLENSVAKLSNWPPLVNSFSFLSCYGDEKGMMEDCMMFGAISQTLFTLDSFPSVHLCLKPAFHK</sequence>
<name>A0A915D7L3_9BILA</name>
<protein>
    <submittedName>
        <fullName evidence="2">Uncharacterized protein</fullName>
    </submittedName>
</protein>
<accession>A0A915D7L3</accession>